<organism evidence="1 2">
    <name type="scientific">Homarus americanus</name>
    <name type="common">American lobster</name>
    <dbReference type="NCBI Taxonomy" id="6706"/>
    <lineage>
        <taxon>Eukaryota</taxon>
        <taxon>Metazoa</taxon>
        <taxon>Ecdysozoa</taxon>
        <taxon>Arthropoda</taxon>
        <taxon>Crustacea</taxon>
        <taxon>Multicrustacea</taxon>
        <taxon>Malacostraca</taxon>
        <taxon>Eumalacostraca</taxon>
        <taxon>Eucarida</taxon>
        <taxon>Decapoda</taxon>
        <taxon>Pleocyemata</taxon>
        <taxon>Astacidea</taxon>
        <taxon>Nephropoidea</taxon>
        <taxon>Nephropidae</taxon>
        <taxon>Homarus</taxon>
    </lineage>
</organism>
<dbReference type="InterPro" id="IPR011419">
    <property type="entry name" value="ATP12_ATP_synth-F1-assembly"/>
</dbReference>
<accession>A0A8J5JX41</accession>
<dbReference type="GO" id="GO:0033615">
    <property type="term" value="P:mitochondrial proton-transporting ATP synthase complex assembly"/>
    <property type="evidence" value="ECO:0007669"/>
    <property type="project" value="TreeGrafter"/>
</dbReference>
<name>A0A8J5JX41_HOMAM</name>
<dbReference type="SUPFAM" id="SSF160909">
    <property type="entry name" value="ATP12-like"/>
    <property type="match status" value="1"/>
</dbReference>
<dbReference type="PANTHER" id="PTHR21013">
    <property type="entry name" value="ATP SYNTHASE MITOCHONDRIAL F1 COMPLEX ASSEMBLY FACTOR 2/ATP12 PROTEIN, MITOCHONDRIAL PRECURSOR"/>
    <property type="match status" value="1"/>
</dbReference>
<evidence type="ECO:0000313" key="2">
    <source>
        <dbReference type="Proteomes" id="UP000747542"/>
    </source>
</evidence>
<dbReference type="Pfam" id="PF07542">
    <property type="entry name" value="ATP12"/>
    <property type="match status" value="1"/>
</dbReference>
<gene>
    <name evidence="1" type="primary">ATPaseF2-L</name>
    <name evidence="1" type="ORF">Hamer_G011076</name>
</gene>
<dbReference type="Gene3D" id="1.10.3580.10">
    <property type="entry name" value="ATP12 ATPase"/>
    <property type="match status" value="1"/>
</dbReference>
<keyword evidence="2" id="KW-1185">Reference proteome</keyword>
<sequence length="255" mass="29228">MGGLRWAFGPQLLRQTSASVVPRRFLPEPRKRFYRNVTVAGTSDTYEVPNYGLALAIAHEWVAVKEKIHPSFMHLTGLANTVIDNPSYQTKWDVINKTLDYMDTDTVLFRDDRSDEFIQLQAKEWDPVLDWFNTKFEVNLKPCGGLLGANIPPPAREAIRRYLLSYNMWAANGFLYGVEAVKSVILTIAAAERKISAERAVTLSRLETNYQTSHWGAVEWAHDLEKYDLESRFSAALLFIHFNTWQTTVKQKAKQ</sequence>
<evidence type="ECO:0000313" key="1">
    <source>
        <dbReference type="EMBL" id="KAG7166247.1"/>
    </source>
</evidence>
<dbReference type="EMBL" id="JAHLQT010022636">
    <property type="protein sequence ID" value="KAG7166247.1"/>
    <property type="molecule type" value="Genomic_DNA"/>
</dbReference>
<proteinExistence type="predicted"/>
<reference evidence="1" key="1">
    <citation type="journal article" date="2021" name="Sci. Adv.">
        <title>The American lobster genome reveals insights on longevity, neural, and immune adaptations.</title>
        <authorList>
            <person name="Polinski J.M."/>
            <person name="Zimin A.V."/>
            <person name="Clark K.F."/>
            <person name="Kohn A.B."/>
            <person name="Sadowski N."/>
            <person name="Timp W."/>
            <person name="Ptitsyn A."/>
            <person name="Khanna P."/>
            <person name="Romanova D.Y."/>
            <person name="Williams P."/>
            <person name="Greenwood S.J."/>
            <person name="Moroz L.L."/>
            <person name="Walt D.R."/>
            <person name="Bodnar A.G."/>
        </authorList>
    </citation>
    <scope>NUCLEOTIDE SEQUENCE</scope>
    <source>
        <strain evidence="1">GMGI-L3</strain>
    </source>
</reference>
<dbReference type="PANTHER" id="PTHR21013:SF10">
    <property type="entry name" value="ATP SYNTHASE MITOCHONDRIAL F1 COMPLEX ASSEMBLY FACTOR 2"/>
    <property type="match status" value="1"/>
</dbReference>
<protein>
    <submittedName>
        <fullName evidence="1">ATP synthase mitochondrial F1 complex assembly factor 2-like</fullName>
    </submittedName>
</protein>
<dbReference type="AlphaFoldDB" id="A0A8J5JX41"/>
<dbReference type="InterPro" id="IPR023335">
    <property type="entry name" value="ATP12_ortho_dom_sf"/>
</dbReference>
<comment type="caution">
    <text evidence="1">The sequence shown here is derived from an EMBL/GenBank/DDBJ whole genome shotgun (WGS) entry which is preliminary data.</text>
</comment>
<dbReference type="Proteomes" id="UP000747542">
    <property type="component" value="Unassembled WGS sequence"/>
</dbReference>
<dbReference type="GO" id="GO:0005739">
    <property type="term" value="C:mitochondrion"/>
    <property type="evidence" value="ECO:0007669"/>
    <property type="project" value="TreeGrafter"/>
</dbReference>